<dbReference type="Proteomes" id="UP000008792">
    <property type="component" value="Unassembled WGS sequence"/>
</dbReference>
<dbReference type="InParanoid" id="A0A0Q9W6C9"/>
<organism evidence="1 2">
    <name type="scientific">Drosophila virilis</name>
    <name type="common">Fruit fly</name>
    <dbReference type="NCBI Taxonomy" id="7244"/>
    <lineage>
        <taxon>Eukaryota</taxon>
        <taxon>Metazoa</taxon>
        <taxon>Ecdysozoa</taxon>
        <taxon>Arthropoda</taxon>
        <taxon>Hexapoda</taxon>
        <taxon>Insecta</taxon>
        <taxon>Pterygota</taxon>
        <taxon>Neoptera</taxon>
        <taxon>Endopterygota</taxon>
        <taxon>Diptera</taxon>
        <taxon>Brachycera</taxon>
        <taxon>Muscomorpha</taxon>
        <taxon>Ephydroidea</taxon>
        <taxon>Drosophilidae</taxon>
        <taxon>Drosophila</taxon>
    </lineage>
</organism>
<dbReference type="AlphaFoldDB" id="A0A0Q9W6C9"/>
<reference evidence="1 2" key="1">
    <citation type="journal article" date="2007" name="Nature">
        <title>Evolution of genes and genomes on the Drosophila phylogeny.</title>
        <authorList>
            <consortium name="Drosophila 12 Genomes Consortium"/>
            <person name="Clark A.G."/>
            <person name="Eisen M.B."/>
            <person name="Smith D.R."/>
            <person name="Bergman C.M."/>
            <person name="Oliver B."/>
            <person name="Markow T.A."/>
            <person name="Kaufman T.C."/>
            <person name="Kellis M."/>
            <person name="Gelbart W."/>
            <person name="Iyer V.N."/>
            <person name="Pollard D.A."/>
            <person name="Sackton T.B."/>
            <person name="Larracuente A.M."/>
            <person name="Singh N.D."/>
            <person name="Abad J.P."/>
            <person name="Abt D.N."/>
            <person name="Adryan B."/>
            <person name="Aguade M."/>
            <person name="Akashi H."/>
            <person name="Anderson W.W."/>
            <person name="Aquadro C.F."/>
            <person name="Ardell D.H."/>
            <person name="Arguello R."/>
            <person name="Artieri C.G."/>
            <person name="Barbash D.A."/>
            <person name="Barker D."/>
            <person name="Barsanti P."/>
            <person name="Batterham P."/>
            <person name="Batzoglou S."/>
            <person name="Begun D."/>
            <person name="Bhutkar A."/>
            <person name="Blanco E."/>
            <person name="Bosak S.A."/>
            <person name="Bradley R.K."/>
            <person name="Brand A.D."/>
            <person name="Brent M.R."/>
            <person name="Brooks A.N."/>
            <person name="Brown R.H."/>
            <person name="Butlin R.K."/>
            <person name="Caggese C."/>
            <person name="Calvi B.R."/>
            <person name="Bernardo de Carvalho A."/>
            <person name="Caspi A."/>
            <person name="Castrezana S."/>
            <person name="Celniker S.E."/>
            <person name="Chang J.L."/>
            <person name="Chapple C."/>
            <person name="Chatterji S."/>
            <person name="Chinwalla A."/>
            <person name="Civetta A."/>
            <person name="Clifton S.W."/>
            <person name="Comeron J.M."/>
            <person name="Costello J.C."/>
            <person name="Coyne J.A."/>
            <person name="Daub J."/>
            <person name="David R.G."/>
            <person name="Delcher A.L."/>
            <person name="Delehaunty K."/>
            <person name="Do C.B."/>
            <person name="Ebling H."/>
            <person name="Edwards K."/>
            <person name="Eickbush T."/>
            <person name="Evans J.D."/>
            <person name="Filipski A."/>
            <person name="Findeiss S."/>
            <person name="Freyhult E."/>
            <person name="Fulton L."/>
            <person name="Fulton R."/>
            <person name="Garcia A.C."/>
            <person name="Gardiner A."/>
            <person name="Garfield D.A."/>
            <person name="Garvin B.E."/>
            <person name="Gibson G."/>
            <person name="Gilbert D."/>
            <person name="Gnerre S."/>
            <person name="Godfrey J."/>
            <person name="Good R."/>
            <person name="Gotea V."/>
            <person name="Gravely B."/>
            <person name="Greenberg A.J."/>
            <person name="Griffiths-Jones S."/>
            <person name="Gross S."/>
            <person name="Guigo R."/>
            <person name="Gustafson E.A."/>
            <person name="Haerty W."/>
            <person name="Hahn M.W."/>
            <person name="Halligan D.L."/>
            <person name="Halpern A.L."/>
            <person name="Halter G.M."/>
            <person name="Han M.V."/>
            <person name="Heger A."/>
            <person name="Hillier L."/>
            <person name="Hinrichs A.S."/>
            <person name="Holmes I."/>
            <person name="Hoskins R.A."/>
            <person name="Hubisz M.J."/>
            <person name="Hultmark D."/>
            <person name="Huntley M.A."/>
            <person name="Jaffe D.B."/>
            <person name="Jagadeeshan S."/>
            <person name="Jeck W.R."/>
            <person name="Johnson J."/>
            <person name="Jones C.D."/>
            <person name="Jordan W.C."/>
            <person name="Karpen G.H."/>
            <person name="Kataoka E."/>
            <person name="Keightley P.D."/>
            <person name="Kheradpour P."/>
            <person name="Kirkness E.F."/>
            <person name="Koerich L.B."/>
            <person name="Kristiansen K."/>
            <person name="Kudrna D."/>
            <person name="Kulathinal R.J."/>
            <person name="Kumar S."/>
            <person name="Kwok R."/>
            <person name="Lander E."/>
            <person name="Langley C.H."/>
            <person name="Lapoint R."/>
            <person name="Lazzaro B.P."/>
            <person name="Lee S.J."/>
            <person name="Levesque L."/>
            <person name="Li R."/>
            <person name="Lin C.F."/>
            <person name="Lin M.F."/>
            <person name="Lindblad-Toh K."/>
            <person name="Llopart A."/>
            <person name="Long M."/>
            <person name="Low L."/>
            <person name="Lozovsky E."/>
            <person name="Lu J."/>
            <person name="Luo M."/>
            <person name="Machado C.A."/>
            <person name="Makalowski W."/>
            <person name="Marzo M."/>
            <person name="Matsuda M."/>
            <person name="Matzkin L."/>
            <person name="McAllister B."/>
            <person name="McBride C.S."/>
            <person name="McKernan B."/>
            <person name="McKernan K."/>
            <person name="Mendez-Lago M."/>
            <person name="Minx P."/>
            <person name="Mollenhauer M.U."/>
            <person name="Montooth K."/>
            <person name="Mount S.M."/>
            <person name="Mu X."/>
            <person name="Myers E."/>
            <person name="Negre B."/>
            <person name="Newfeld S."/>
            <person name="Nielsen R."/>
            <person name="Noor M.A."/>
            <person name="O'Grady P."/>
            <person name="Pachter L."/>
            <person name="Papaceit M."/>
            <person name="Parisi M.J."/>
            <person name="Parisi M."/>
            <person name="Parts L."/>
            <person name="Pedersen J.S."/>
            <person name="Pesole G."/>
            <person name="Phillippy A.M."/>
            <person name="Ponting C.P."/>
            <person name="Pop M."/>
            <person name="Porcelli D."/>
            <person name="Powell J.R."/>
            <person name="Prohaska S."/>
            <person name="Pruitt K."/>
            <person name="Puig M."/>
            <person name="Quesneville H."/>
            <person name="Ram K.R."/>
            <person name="Rand D."/>
            <person name="Rasmussen M.D."/>
            <person name="Reed L.K."/>
            <person name="Reenan R."/>
            <person name="Reily A."/>
            <person name="Remington K.A."/>
            <person name="Rieger T.T."/>
            <person name="Ritchie M.G."/>
            <person name="Robin C."/>
            <person name="Rogers Y.H."/>
            <person name="Rohde C."/>
            <person name="Rozas J."/>
            <person name="Rubenfield M.J."/>
            <person name="Ruiz A."/>
            <person name="Russo S."/>
            <person name="Salzberg S.L."/>
            <person name="Sanchez-Gracia A."/>
            <person name="Saranga D.J."/>
            <person name="Sato H."/>
            <person name="Schaeffer S.W."/>
            <person name="Schatz M.C."/>
            <person name="Schlenke T."/>
            <person name="Schwartz R."/>
            <person name="Segarra C."/>
            <person name="Singh R.S."/>
            <person name="Sirot L."/>
            <person name="Sirota M."/>
            <person name="Sisneros N.B."/>
            <person name="Smith C.D."/>
            <person name="Smith T.F."/>
            <person name="Spieth J."/>
            <person name="Stage D.E."/>
            <person name="Stark A."/>
            <person name="Stephan W."/>
            <person name="Strausberg R.L."/>
            <person name="Strempel S."/>
            <person name="Sturgill D."/>
            <person name="Sutton G."/>
            <person name="Sutton G.G."/>
            <person name="Tao W."/>
            <person name="Teichmann S."/>
            <person name="Tobari Y.N."/>
            <person name="Tomimura Y."/>
            <person name="Tsolas J.M."/>
            <person name="Valente V.L."/>
            <person name="Venter E."/>
            <person name="Venter J.C."/>
            <person name="Vicario S."/>
            <person name="Vieira F.G."/>
            <person name="Vilella A.J."/>
            <person name="Villasante A."/>
            <person name="Walenz B."/>
            <person name="Wang J."/>
            <person name="Wasserman M."/>
            <person name="Watts T."/>
            <person name="Wilson D."/>
            <person name="Wilson R.K."/>
            <person name="Wing R.A."/>
            <person name="Wolfner M.F."/>
            <person name="Wong A."/>
            <person name="Wong G.K."/>
            <person name="Wu C.I."/>
            <person name="Wu G."/>
            <person name="Yamamoto D."/>
            <person name="Yang H.P."/>
            <person name="Yang S.P."/>
            <person name="Yorke J.A."/>
            <person name="Yoshida K."/>
            <person name="Zdobnov E."/>
            <person name="Zhang P."/>
            <person name="Zhang Y."/>
            <person name="Zimin A.V."/>
            <person name="Baldwin J."/>
            <person name="Abdouelleil A."/>
            <person name="Abdulkadir J."/>
            <person name="Abebe A."/>
            <person name="Abera B."/>
            <person name="Abreu J."/>
            <person name="Acer S.C."/>
            <person name="Aftuck L."/>
            <person name="Alexander A."/>
            <person name="An P."/>
            <person name="Anderson E."/>
            <person name="Anderson S."/>
            <person name="Arachi H."/>
            <person name="Azer M."/>
            <person name="Bachantsang P."/>
            <person name="Barry A."/>
            <person name="Bayul T."/>
            <person name="Berlin A."/>
            <person name="Bessette D."/>
            <person name="Bloom T."/>
            <person name="Blye J."/>
            <person name="Boguslavskiy L."/>
            <person name="Bonnet C."/>
            <person name="Boukhgalter B."/>
            <person name="Bourzgui I."/>
            <person name="Brown A."/>
            <person name="Cahill P."/>
            <person name="Channer S."/>
            <person name="Cheshatsang Y."/>
            <person name="Chuda L."/>
            <person name="Citroen M."/>
            <person name="Collymore A."/>
            <person name="Cooke P."/>
            <person name="Costello M."/>
            <person name="D'Aco K."/>
            <person name="Daza R."/>
            <person name="De Haan G."/>
            <person name="DeGray S."/>
            <person name="DeMaso C."/>
            <person name="Dhargay N."/>
            <person name="Dooley K."/>
            <person name="Dooley E."/>
            <person name="Doricent M."/>
            <person name="Dorje P."/>
            <person name="Dorjee K."/>
            <person name="Dupes A."/>
            <person name="Elong R."/>
            <person name="Falk J."/>
            <person name="Farina A."/>
            <person name="Faro S."/>
            <person name="Ferguson D."/>
            <person name="Fisher S."/>
            <person name="Foley C.D."/>
            <person name="Franke A."/>
            <person name="Friedrich D."/>
            <person name="Gadbois L."/>
            <person name="Gearin G."/>
            <person name="Gearin C.R."/>
            <person name="Giannoukos G."/>
            <person name="Goode T."/>
            <person name="Graham J."/>
            <person name="Grandbois E."/>
            <person name="Grewal S."/>
            <person name="Gyaltsen K."/>
            <person name="Hafez N."/>
            <person name="Hagos B."/>
            <person name="Hall J."/>
            <person name="Henson C."/>
            <person name="Hollinger A."/>
            <person name="Honan T."/>
            <person name="Huard M.D."/>
            <person name="Hughes L."/>
            <person name="Hurhula B."/>
            <person name="Husby M.E."/>
            <person name="Kamat A."/>
            <person name="Kanga B."/>
            <person name="Kashin S."/>
            <person name="Khazanovich D."/>
            <person name="Kisner P."/>
            <person name="Lance K."/>
            <person name="Lara M."/>
            <person name="Lee W."/>
            <person name="Lennon N."/>
            <person name="Letendre F."/>
            <person name="LeVine R."/>
            <person name="Lipovsky A."/>
            <person name="Liu X."/>
            <person name="Liu J."/>
            <person name="Liu S."/>
            <person name="Lokyitsang T."/>
            <person name="Lokyitsang Y."/>
            <person name="Lubonja R."/>
            <person name="Lui A."/>
            <person name="MacDonald P."/>
            <person name="Magnisalis V."/>
            <person name="Maru K."/>
            <person name="Matthews C."/>
            <person name="McCusker W."/>
            <person name="McDonough S."/>
            <person name="Mehta T."/>
            <person name="Meldrim J."/>
            <person name="Meneus L."/>
            <person name="Mihai O."/>
            <person name="Mihalev A."/>
            <person name="Mihova T."/>
            <person name="Mittelman R."/>
            <person name="Mlenga V."/>
            <person name="Montmayeur A."/>
            <person name="Mulrain L."/>
            <person name="Navidi A."/>
            <person name="Naylor J."/>
            <person name="Negash T."/>
            <person name="Nguyen T."/>
            <person name="Nguyen N."/>
            <person name="Nicol R."/>
            <person name="Norbu C."/>
            <person name="Norbu N."/>
            <person name="Novod N."/>
            <person name="O'Neill B."/>
            <person name="Osman S."/>
            <person name="Markiewicz E."/>
            <person name="Oyono O.L."/>
            <person name="Patti C."/>
            <person name="Phunkhang P."/>
            <person name="Pierre F."/>
            <person name="Priest M."/>
            <person name="Raghuraman S."/>
            <person name="Rege F."/>
            <person name="Reyes R."/>
            <person name="Rise C."/>
            <person name="Rogov P."/>
            <person name="Ross K."/>
            <person name="Ryan E."/>
            <person name="Settipalli S."/>
            <person name="Shea T."/>
            <person name="Sherpa N."/>
            <person name="Shi L."/>
            <person name="Shih D."/>
            <person name="Sparrow T."/>
            <person name="Spaulding J."/>
            <person name="Stalker J."/>
            <person name="Stange-Thomann N."/>
            <person name="Stavropoulos S."/>
            <person name="Stone C."/>
            <person name="Strader C."/>
            <person name="Tesfaye S."/>
            <person name="Thomson T."/>
            <person name="Thoulutsang Y."/>
            <person name="Thoulutsang D."/>
            <person name="Topham K."/>
            <person name="Topping I."/>
            <person name="Tsamla T."/>
            <person name="Vassiliev H."/>
            <person name="Vo A."/>
            <person name="Wangchuk T."/>
            <person name="Wangdi T."/>
            <person name="Weiand M."/>
            <person name="Wilkinson J."/>
            <person name="Wilson A."/>
            <person name="Yadav S."/>
            <person name="Young G."/>
            <person name="Yu Q."/>
            <person name="Zembek L."/>
            <person name="Zhong D."/>
            <person name="Zimmer A."/>
            <person name="Zwirko Z."/>
            <person name="Jaffe D.B."/>
            <person name="Alvarez P."/>
            <person name="Brockman W."/>
            <person name="Butler J."/>
            <person name="Chin C."/>
            <person name="Gnerre S."/>
            <person name="Grabherr M."/>
            <person name="Kleber M."/>
            <person name="Mauceli E."/>
            <person name="MacCallum I."/>
        </authorList>
    </citation>
    <scope>NUCLEOTIDE SEQUENCE [LARGE SCALE GENOMIC DNA]</scope>
    <source>
        <strain evidence="2">Tucson 15010-1051.87</strain>
    </source>
</reference>
<dbReference type="EMBL" id="CH940648">
    <property type="protein sequence ID" value="KRF80515.1"/>
    <property type="molecule type" value="Genomic_DNA"/>
</dbReference>
<name>A0A0Q9W6C9_DROVI</name>
<proteinExistence type="predicted"/>
<sequence>MLHSSVGVLLIKGELRKYLHRMENIDSFFHAVAVTNCHHVPTAGLVLTVPPVLGTTYSVGVGSINMPHAENQTPGLVTKSETIVNECRLVFYIVFA</sequence>
<protein>
    <submittedName>
        <fullName evidence="1">Uncharacterized protein</fullName>
    </submittedName>
</protein>
<evidence type="ECO:0000313" key="1">
    <source>
        <dbReference type="EMBL" id="KRF80515.1"/>
    </source>
</evidence>
<gene>
    <name evidence="1" type="primary">Dvir\GJ26622</name>
    <name evidence="1" type="ORF">Dvir_GJ26622</name>
</gene>
<evidence type="ECO:0000313" key="2">
    <source>
        <dbReference type="Proteomes" id="UP000008792"/>
    </source>
</evidence>
<accession>A0A0Q9W6C9</accession>
<keyword evidence="2" id="KW-1185">Reference proteome</keyword>